<dbReference type="Pfam" id="PF00149">
    <property type="entry name" value="Metallophos"/>
    <property type="match status" value="1"/>
</dbReference>
<dbReference type="OrthoDB" id="630188at2759"/>
<dbReference type="InterPro" id="IPR004843">
    <property type="entry name" value="Calcineurin-like_PHP"/>
</dbReference>
<evidence type="ECO:0000259" key="2">
    <source>
        <dbReference type="Pfam" id="PF00149"/>
    </source>
</evidence>
<proteinExistence type="predicted"/>
<dbReference type="GeneID" id="38111106"/>
<dbReference type="InterPro" id="IPR051693">
    <property type="entry name" value="UPF0046_metallophosphoest"/>
</dbReference>
<keyword evidence="1" id="KW-1133">Transmembrane helix</keyword>
<sequence length="316" mass="35672">MAFRSRSNSDLNALPQRPDQGGAWFRFRTSPTKFLAQYVYSQRSTATLSTPETTDGGRISVVCISDTHNTKPSLPDGDILIHAGDLTQSGTRSELEQQIDWLDAQPHRYKIVIAGNHELCLDANHPSNDGKEDTRLTLDWKSLIYLENTSRTIRFADSRVLRIFGSPHTPKHGNWAFQYPRAYAGVWDDMAVPEDTDVLITHGPPKAHLDLGHLGCQSLRQTLWSMKRRPLLHVFGHIHGGYGKEIARWDTFQRAYEAIMDEHWIWLNLIVLVYCWILGISTGWAAAGKQETVMVNAAAVGGVRDEKRREAICVDL</sequence>
<dbReference type="GO" id="GO:0016787">
    <property type="term" value="F:hydrolase activity"/>
    <property type="evidence" value="ECO:0007669"/>
    <property type="project" value="InterPro"/>
</dbReference>
<evidence type="ECO:0000256" key="1">
    <source>
        <dbReference type="SAM" id="Phobius"/>
    </source>
</evidence>
<comment type="caution">
    <text evidence="3">The sequence shown here is derived from an EMBL/GenBank/DDBJ whole genome shotgun (WGS) entry which is preliminary data.</text>
</comment>
<dbReference type="PANTHER" id="PTHR12905">
    <property type="entry name" value="METALLOPHOSPHOESTERASE"/>
    <property type="match status" value="1"/>
</dbReference>
<keyword evidence="4" id="KW-1185">Reference proteome</keyword>
<name>A0A3D8T4H7_9EURO</name>
<dbReference type="InterPro" id="IPR029052">
    <property type="entry name" value="Metallo-depent_PP-like"/>
</dbReference>
<dbReference type="EMBL" id="PVWQ01000001">
    <property type="protein sequence ID" value="RDW93414.1"/>
    <property type="molecule type" value="Genomic_DNA"/>
</dbReference>
<dbReference type="Gene3D" id="3.60.21.10">
    <property type="match status" value="1"/>
</dbReference>
<keyword evidence="1" id="KW-0812">Transmembrane</keyword>
<dbReference type="Proteomes" id="UP000256690">
    <property type="component" value="Unassembled WGS sequence"/>
</dbReference>
<protein>
    <recommendedName>
        <fullName evidence="2">Calcineurin-like phosphoesterase domain-containing protein</fullName>
    </recommendedName>
</protein>
<feature type="transmembrane region" description="Helical" evidence="1">
    <location>
        <begin position="264"/>
        <end position="287"/>
    </location>
</feature>
<organism evidence="3 4">
    <name type="scientific">Aspergillus mulundensis</name>
    <dbReference type="NCBI Taxonomy" id="1810919"/>
    <lineage>
        <taxon>Eukaryota</taxon>
        <taxon>Fungi</taxon>
        <taxon>Dikarya</taxon>
        <taxon>Ascomycota</taxon>
        <taxon>Pezizomycotina</taxon>
        <taxon>Eurotiomycetes</taxon>
        <taxon>Eurotiomycetidae</taxon>
        <taxon>Eurotiales</taxon>
        <taxon>Aspergillaceae</taxon>
        <taxon>Aspergillus</taxon>
        <taxon>Aspergillus subgen. Nidulantes</taxon>
    </lineage>
</organism>
<accession>A0A3D8T4H7</accession>
<evidence type="ECO:0000313" key="3">
    <source>
        <dbReference type="EMBL" id="RDW93414.1"/>
    </source>
</evidence>
<reference evidence="3 4" key="1">
    <citation type="journal article" date="2018" name="IMA Fungus">
        <title>IMA Genome-F 9: Draft genome sequence of Annulohypoxylon stygium, Aspergillus mulundensis, Berkeleyomyces basicola (syn. Thielaviopsis basicola), Ceratocystis smalleyi, two Cercospora beticola strains, Coleophoma cylindrospora, Fusarium fracticaudum, Phialophora cf. hyalina, and Morchella septimelata.</title>
        <authorList>
            <person name="Wingfield B.D."/>
            <person name="Bills G.F."/>
            <person name="Dong Y."/>
            <person name="Huang W."/>
            <person name="Nel W.J."/>
            <person name="Swalarsk-Parry B.S."/>
            <person name="Vaghefi N."/>
            <person name="Wilken P.M."/>
            <person name="An Z."/>
            <person name="de Beer Z.W."/>
            <person name="De Vos L."/>
            <person name="Chen L."/>
            <person name="Duong T.A."/>
            <person name="Gao Y."/>
            <person name="Hammerbacher A."/>
            <person name="Kikkert J.R."/>
            <person name="Li Y."/>
            <person name="Li H."/>
            <person name="Li K."/>
            <person name="Li Q."/>
            <person name="Liu X."/>
            <person name="Ma X."/>
            <person name="Naidoo K."/>
            <person name="Pethybridge S.J."/>
            <person name="Sun J."/>
            <person name="Steenkamp E.T."/>
            <person name="van der Nest M.A."/>
            <person name="van Wyk S."/>
            <person name="Wingfield M.J."/>
            <person name="Xiong C."/>
            <person name="Yue Q."/>
            <person name="Zhang X."/>
        </authorList>
    </citation>
    <scope>NUCLEOTIDE SEQUENCE [LARGE SCALE GENOMIC DNA]</scope>
    <source>
        <strain evidence="3 4">DSM 5745</strain>
    </source>
</reference>
<feature type="domain" description="Calcineurin-like phosphoesterase" evidence="2">
    <location>
        <begin position="75"/>
        <end position="240"/>
    </location>
</feature>
<dbReference type="SUPFAM" id="SSF56300">
    <property type="entry name" value="Metallo-dependent phosphatases"/>
    <property type="match status" value="1"/>
</dbReference>
<dbReference type="CDD" id="cd07379">
    <property type="entry name" value="MPP_239FB"/>
    <property type="match status" value="1"/>
</dbReference>
<dbReference type="RefSeq" id="XP_026608597.1">
    <property type="nucleotide sequence ID" value="XM_026742752.1"/>
</dbReference>
<gene>
    <name evidence="3" type="ORF">DSM5745_00736</name>
</gene>
<evidence type="ECO:0000313" key="4">
    <source>
        <dbReference type="Proteomes" id="UP000256690"/>
    </source>
</evidence>
<dbReference type="PANTHER" id="PTHR12905:SF28">
    <property type="entry name" value="RHAMNOGALACTURONATE LYASE C-RELATED"/>
    <property type="match status" value="1"/>
</dbReference>
<keyword evidence="1" id="KW-0472">Membrane</keyword>
<dbReference type="AlphaFoldDB" id="A0A3D8T4H7"/>